<feature type="transmembrane region" description="Helical" evidence="3">
    <location>
        <begin position="187"/>
        <end position="212"/>
    </location>
</feature>
<protein>
    <submittedName>
        <fullName evidence="4">Flagellar biosynthesis protein FlhB</fullName>
    </submittedName>
</protein>
<evidence type="ECO:0000313" key="4">
    <source>
        <dbReference type="EMBL" id="ROU03242.1"/>
    </source>
</evidence>
<keyword evidence="3" id="KW-0472">Membrane</keyword>
<name>A0A3N2R6X3_9RHOB</name>
<dbReference type="PRINTS" id="PR00950">
    <property type="entry name" value="TYPE3IMSPROT"/>
</dbReference>
<dbReference type="GO" id="GO:0009306">
    <property type="term" value="P:protein secretion"/>
    <property type="evidence" value="ECO:0007669"/>
    <property type="project" value="InterPro"/>
</dbReference>
<feature type="transmembrane region" description="Helical" evidence="3">
    <location>
        <begin position="86"/>
        <end position="111"/>
    </location>
</feature>
<reference evidence="4 5" key="1">
    <citation type="submission" date="2018-10" db="EMBL/GenBank/DDBJ databases">
        <title>Histidinibacterium lentulum gen. nov., sp. nov., a marine bacterium from the culture broth of Picochlorum sp. 122.</title>
        <authorList>
            <person name="Wang G."/>
        </authorList>
    </citation>
    <scope>NUCLEOTIDE SEQUENCE [LARGE SCALE GENOMIC DNA]</scope>
    <source>
        <strain evidence="4 5">B17</strain>
    </source>
</reference>
<dbReference type="InterPro" id="IPR029025">
    <property type="entry name" value="T3SS_substrate_exporter_C"/>
</dbReference>
<dbReference type="Gene3D" id="3.40.1690.10">
    <property type="entry name" value="secretion proteins EscU"/>
    <property type="match status" value="1"/>
</dbReference>
<keyword evidence="4" id="KW-0969">Cilium</keyword>
<feature type="region of interest" description="Disordered" evidence="2">
    <location>
        <begin position="1"/>
        <end position="23"/>
    </location>
</feature>
<accession>A0A3N2R6X3</accession>
<comment type="caution">
    <text evidence="4">The sequence shown here is derived from an EMBL/GenBank/DDBJ whole genome shotgun (WGS) entry which is preliminary data.</text>
</comment>
<dbReference type="PANTHER" id="PTHR30531">
    <property type="entry name" value="FLAGELLAR BIOSYNTHETIC PROTEIN FLHB"/>
    <property type="match status" value="1"/>
</dbReference>
<gene>
    <name evidence="4" type="ORF">EAT49_08115</name>
</gene>
<dbReference type="SUPFAM" id="SSF160544">
    <property type="entry name" value="EscU C-terminal domain-like"/>
    <property type="match status" value="1"/>
</dbReference>
<dbReference type="Proteomes" id="UP000268016">
    <property type="component" value="Unassembled WGS sequence"/>
</dbReference>
<dbReference type="EMBL" id="RDRB01000003">
    <property type="protein sequence ID" value="ROU03242.1"/>
    <property type="molecule type" value="Genomic_DNA"/>
</dbReference>
<dbReference type="AlphaFoldDB" id="A0A3N2R6X3"/>
<dbReference type="PANTHER" id="PTHR30531:SF12">
    <property type="entry name" value="FLAGELLAR BIOSYNTHETIC PROTEIN FLHB"/>
    <property type="match status" value="1"/>
</dbReference>
<dbReference type="InterPro" id="IPR006135">
    <property type="entry name" value="T3SS_substrate_exporter"/>
</dbReference>
<feature type="transmembrane region" description="Helical" evidence="3">
    <location>
        <begin position="33"/>
        <end position="66"/>
    </location>
</feature>
<dbReference type="GO" id="GO:0005886">
    <property type="term" value="C:plasma membrane"/>
    <property type="evidence" value="ECO:0007669"/>
    <property type="project" value="TreeGrafter"/>
</dbReference>
<keyword evidence="3" id="KW-0812">Transmembrane</keyword>
<evidence type="ECO:0000256" key="2">
    <source>
        <dbReference type="SAM" id="MobiDB-lite"/>
    </source>
</evidence>
<keyword evidence="4" id="KW-0966">Cell projection</keyword>
<evidence type="ECO:0000256" key="1">
    <source>
        <dbReference type="ARBA" id="ARBA00010690"/>
    </source>
</evidence>
<evidence type="ECO:0000256" key="3">
    <source>
        <dbReference type="SAM" id="Phobius"/>
    </source>
</evidence>
<keyword evidence="4" id="KW-0282">Flagellum</keyword>
<dbReference type="OrthoDB" id="9807950at2"/>
<dbReference type="Pfam" id="PF01312">
    <property type="entry name" value="Bac_export_2"/>
    <property type="match status" value="1"/>
</dbReference>
<keyword evidence="3" id="KW-1133">Transmembrane helix</keyword>
<keyword evidence="5" id="KW-1185">Reference proteome</keyword>
<feature type="transmembrane region" description="Helical" evidence="3">
    <location>
        <begin position="147"/>
        <end position="167"/>
    </location>
</feature>
<evidence type="ECO:0000313" key="5">
    <source>
        <dbReference type="Proteomes" id="UP000268016"/>
    </source>
</evidence>
<sequence length="358" mass="38717">MSGADESEKSFEPTPKKLEDARKKGEVAKSADLATAAAYGGFLLASLAVGAPVVQQLATFLMTLLAGPDRLALEVFGTGGPLQRELMVAVAAGSWPWFLFPAVAAILAFLAQRAVVFAPSKLVPKLSRISPIESARQKFGRAGLFEFFKSFLKLVIYSVVLGVYLASRLPRIMTTMQLAPKQVAAELGHLSLGLLGIVLVVSVVLGVLDAVFQHAEHIRKNRMSRQELTDELKQSEGDPMMKHQRREKAIGVAMQKMLTDVPRADVVIVNPTHFAVALKWDRRSPGAPVCVAKGVDEIALRIREIAAAEGIPVRSDPPTARALHAEVEVGQEISPTHYRAVAAAIRFAEHLRGKARGK</sequence>
<proteinExistence type="inferred from homology"/>
<dbReference type="RefSeq" id="WP_123641790.1">
    <property type="nucleotide sequence ID" value="NZ_ML119083.1"/>
</dbReference>
<organism evidence="4 5">
    <name type="scientific">Histidinibacterium lentulum</name>
    <dbReference type="NCBI Taxonomy" id="2480588"/>
    <lineage>
        <taxon>Bacteria</taxon>
        <taxon>Pseudomonadati</taxon>
        <taxon>Pseudomonadota</taxon>
        <taxon>Alphaproteobacteria</taxon>
        <taxon>Rhodobacterales</taxon>
        <taxon>Paracoccaceae</taxon>
        <taxon>Histidinibacterium</taxon>
    </lineage>
</organism>
<comment type="similarity">
    <text evidence="1">Belongs to the type III secretion exporter family.</text>
</comment>